<dbReference type="EMBL" id="JAEPRC010000888">
    <property type="protein sequence ID" value="KAG2190931.1"/>
    <property type="molecule type" value="Genomic_DNA"/>
</dbReference>
<sequence length="522" mass="57609">MSFKSKQRAKHGHLFGDDPLNATLVSASDDPLFSPTTTSNSSKAQSQSSRTNSPIPNDPLSRPTDTSSSTPISPRRTTIAKNSSSNSSSPNNSIFGDIDVSKLGTSNGKKHTIRSPALRSKQYDMEDEDDLFGGGHRTRKTSKAPTPTSLPPVKKSPSVIHQDIPPPAVTKNVSPMPVPASLPSPISQQKPQAVQPTKPIIEQPVEQQPAKSEISVTKDEKPTVSSSSSSFFRFFKSSNNNSNTNSKNSSSASSIASVNATSPIVKNNDAVNSTITSPPSPPPAVRQQAPPPPPVRQQAPLPPLSSQQYQPIKPEYINNSKSNVTQKQQEEEEEEEEEDEPEEQHRIIEDEATRAFAEDDVITFKPTLLNYRSISPELTMDALKIDTPTISTNITKKLIPSISTPTNNVEDPWSNPLLIQPIVEPSISSPLVVKVQDIEPQKRTAFADLINSWNTGKSNNKEYIRNQDPKEFFDHVAAERRDIGFAGIQEQDDEEDNDDDEEEQEHYHRQQLDYQDEINPWN</sequence>
<feature type="compositionally biased region" description="Low complexity" evidence="1">
    <location>
        <begin position="224"/>
        <end position="262"/>
    </location>
</feature>
<dbReference type="AlphaFoldDB" id="A0A8H7QEI8"/>
<reference evidence="2" key="1">
    <citation type="submission" date="2020-12" db="EMBL/GenBank/DDBJ databases">
        <title>Metabolic potential, ecology and presence of endohyphal bacteria is reflected in genomic diversity of Mucoromycotina.</title>
        <authorList>
            <person name="Muszewska A."/>
            <person name="Okrasinska A."/>
            <person name="Steczkiewicz K."/>
            <person name="Drgas O."/>
            <person name="Orlowska M."/>
            <person name="Perlinska-Lenart U."/>
            <person name="Aleksandrzak-Piekarczyk T."/>
            <person name="Szatraj K."/>
            <person name="Zielenkiewicz U."/>
            <person name="Pilsyk S."/>
            <person name="Malc E."/>
            <person name="Mieczkowski P."/>
            <person name="Kruszewska J.S."/>
            <person name="Biernat P."/>
            <person name="Pawlowska J."/>
        </authorList>
    </citation>
    <scope>NUCLEOTIDE SEQUENCE</scope>
    <source>
        <strain evidence="2">CBS 226.32</strain>
    </source>
</reference>
<gene>
    <name evidence="2" type="ORF">INT46_005305</name>
</gene>
<feature type="compositionally biased region" description="Polar residues" evidence="1">
    <location>
        <begin position="317"/>
        <end position="327"/>
    </location>
</feature>
<organism evidence="2 3">
    <name type="scientific">Mucor plumbeus</name>
    <dbReference type="NCBI Taxonomy" id="97098"/>
    <lineage>
        <taxon>Eukaryota</taxon>
        <taxon>Fungi</taxon>
        <taxon>Fungi incertae sedis</taxon>
        <taxon>Mucoromycota</taxon>
        <taxon>Mucoromycotina</taxon>
        <taxon>Mucoromycetes</taxon>
        <taxon>Mucorales</taxon>
        <taxon>Mucorineae</taxon>
        <taxon>Mucoraceae</taxon>
        <taxon>Mucor</taxon>
    </lineage>
</organism>
<dbReference type="Proteomes" id="UP000650833">
    <property type="component" value="Unassembled WGS sequence"/>
</dbReference>
<evidence type="ECO:0000256" key="1">
    <source>
        <dbReference type="SAM" id="MobiDB-lite"/>
    </source>
</evidence>
<accession>A0A8H7QEI8</accession>
<feature type="compositionally biased region" description="Low complexity" evidence="1">
    <location>
        <begin position="36"/>
        <end position="53"/>
    </location>
</feature>
<feature type="compositionally biased region" description="Acidic residues" evidence="1">
    <location>
        <begin position="490"/>
        <end position="504"/>
    </location>
</feature>
<feature type="region of interest" description="Disordered" evidence="1">
    <location>
        <begin position="1"/>
        <end position="345"/>
    </location>
</feature>
<keyword evidence="3" id="KW-1185">Reference proteome</keyword>
<evidence type="ECO:0000313" key="3">
    <source>
        <dbReference type="Proteomes" id="UP000650833"/>
    </source>
</evidence>
<dbReference type="OrthoDB" id="2289980at2759"/>
<name>A0A8H7QEI8_9FUNG</name>
<feature type="region of interest" description="Disordered" evidence="1">
    <location>
        <begin position="484"/>
        <end position="522"/>
    </location>
</feature>
<protein>
    <submittedName>
        <fullName evidence="2">Uncharacterized protein</fullName>
    </submittedName>
</protein>
<feature type="compositionally biased region" description="Polar residues" evidence="1">
    <location>
        <begin position="184"/>
        <end position="195"/>
    </location>
</feature>
<feature type="compositionally biased region" description="Pro residues" evidence="1">
    <location>
        <begin position="278"/>
        <end position="303"/>
    </location>
</feature>
<proteinExistence type="predicted"/>
<feature type="compositionally biased region" description="Low complexity" evidence="1">
    <location>
        <begin position="61"/>
        <end position="93"/>
    </location>
</feature>
<feature type="compositionally biased region" description="Basic residues" evidence="1">
    <location>
        <begin position="1"/>
        <end position="13"/>
    </location>
</feature>
<evidence type="ECO:0000313" key="2">
    <source>
        <dbReference type="EMBL" id="KAG2190931.1"/>
    </source>
</evidence>
<feature type="compositionally biased region" description="Acidic residues" evidence="1">
    <location>
        <begin position="330"/>
        <end position="342"/>
    </location>
</feature>
<comment type="caution">
    <text evidence="2">The sequence shown here is derived from an EMBL/GenBank/DDBJ whole genome shotgun (WGS) entry which is preliminary data.</text>
</comment>